<evidence type="ECO:0000313" key="6">
    <source>
        <dbReference type="Proteomes" id="UP001611263"/>
    </source>
</evidence>
<keyword evidence="6" id="KW-1185">Reference proteome</keyword>
<dbReference type="RefSeq" id="WP_033246127.1">
    <property type="nucleotide sequence ID" value="NZ_JBIRUQ010000001.1"/>
</dbReference>
<dbReference type="CDD" id="cd05233">
    <property type="entry name" value="SDR_c"/>
    <property type="match status" value="1"/>
</dbReference>
<dbReference type="GeneID" id="93505122"/>
<evidence type="ECO:0000313" key="5">
    <source>
        <dbReference type="EMBL" id="MFI1460717.1"/>
    </source>
</evidence>
<evidence type="ECO:0000256" key="2">
    <source>
        <dbReference type="ARBA" id="ARBA00023002"/>
    </source>
</evidence>
<dbReference type="InterPro" id="IPR036291">
    <property type="entry name" value="NAD(P)-bd_dom_sf"/>
</dbReference>
<reference evidence="5 6" key="1">
    <citation type="submission" date="2024-10" db="EMBL/GenBank/DDBJ databases">
        <title>The Natural Products Discovery Center: Release of the First 8490 Sequenced Strains for Exploring Actinobacteria Biosynthetic Diversity.</title>
        <authorList>
            <person name="Kalkreuter E."/>
            <person name="Kautsar S.A."/>
            <person name="Yang D."/>
            <person name="Bader C.D."/>
            <person name="Teijaro C.N."/>
            <person name="Fluegel L."/>
            <person name="Davis C.M."/>
            <person name="Simpson J.R."/>
            <person name="Lauterbach L."/>
            <person name="Steele A.D."/>
            <person name="Gui C."/>
            <person name="Meng S."/>
            <person name="Li G."/>
            <person name="Viehrig K."/>
            <person name="Ye F."/>
            <person name="Su P."/>
            <person name="Kiefer A.F."/>
            <person name="Nichols A."/>
            <person name="Cepeda A.J."/>
            <person name="Yan W."/>
            <person name="Fan B."/>
            <person name="Jiang Y."/>
            <person name="Adhikari A."/>
            <person name="Zheng C.-J."/>
            <person name="Schuster L."/>
            <person name="Cowan T.M."/>
            <person name="Smanski M.J."/>
            <person name="Chevrette M.G."/>
            <person name="De Carvalho L.P.S."/>
            <person name="Shen B."/>
        </authorList>
    </citation>
    <scope>NUCLEOTIDE SEQUENCE [LARGE SCALE GENOMIC DNA]</scope>
    <source>
        <strain evidence="5 6">NPDC020568</strain>
    </source>
</reference>
<accession>A0ABW7TKI7</accession>
<sequence>MSGQQSLWGRGAVVVGATSGIGHAVAHALARNGAGVVVNGRNESAVERTVNSLTLGGQRAVGVTGSAADETVATEIVDTCVRTFGTIDILVNCAGAAEPAESSILNVSTRDWRALLDSHLTTTFNTCRAAAPKMVAQRRGSIINTSSFAYLGDYGGTGYAAGKGAVNSLTLAIAAELAEHEVRANVVCPGAKTRLSSGFAYEAKIMELYRRGMLDEMSKDAALDAPPAEYVAQLYLYLAGAEARDVTGQIFVAAGGFVGRYDRPTPSILGFRDHNDTPPWTPEELHTMISGSSEQAGRA</sequence>
<gene>
    <name evidence="5" type="ORF">ACH4WX_08325</name>
</gene>
<dbReference type="PROSITE" id="PS00061">
    <property type="entry name" value="ADH_SHORT"/>
    <property type="match status" value="1"/>
</dbReference>
<dbReference type="InterPro" id="IPR020904">
    <property type="entry name" value="Sc_DH/Rdtase_CS"/>
</dbReference>
<comment type="caution">
    <text evidence="5">The sequence shown here is derived from an EMBL/GenBank/DDBJ whole genome shotgun (WGS) entry which is preliminary data.</text>
</comment>
<protein>
    <submittedName>
        <fullName evidence="5">SDR family NAD(P)-dependent oxidoreductase</fullName>
        <ecNumber evidence="5">1.1.1.-</ecNumber>
    </submittedName>
</protein>
<dbReference type="PRINTS" id="PR00080">
    <property type="entry name" value="SDRFAMILY"/>
</dbReference>
<feature type="compositionally biased region" description="Polar residues" evidence="4">
    <location>
        <begin position="289"/>
        <end position="299"/>
    </location>
</feature>
<dbReference type="PANTHER" id="PTHR42760">
    <property type="entry name" value="SHORT-CHAIN DEHYDROGENASES/REDUCTASES FAMILY MEMBER"/>
    <property type="match status" value="1"/>
</dbReference>
<proteinExistence type="inferred from homology"/>
<dbReference type="PRINTS" id="PR00081">
    <property type="entry name" value="GDHRDH"/>
</dbReference>
<dbReference type="EC" id="1.1.1.-" evidence="5"/>
<keyword evidence="2 5" id="KW-0560">Oxidoreductase</keyword>
<name>A0ABW7TKI7_9NOCA</name>
<evidence type="ECO:0000256" key="4">
    <source>
        <dbReference type="SAM" id="MobiDB-lite"/>
    </source>
</evidence>
<evidence type="ECO:0000256" key="1">
    <source>
        <dbReference type="ARBA" id="ARBA00006484"/>
    </source>
</evidence>
<dbReference type="SUPFAM" id="SSF51735">
    <property type="entry name" value="NAD(P)-binding Rossmann-fold domains"/>
    <property type="match status" value="1"/>
</dbReference>
<feature type="region of interest" description="Disordered" evidence="4">
    <location>
        <begin position="269"/>
        <end position="299"/>
    </location>
</feature>
<dbReference type="Gene3D" id="3.40.50.720">
    <property type="entry name" value="NAD(P)-binding Rossmann-like Domain"/>
    <property type="match status" value="1"/>
</dbReference>
<dbReference type="Proteomes" id="UP001611263">
    <property type="component" value="Unassembled WGS sequence"/>
</dbReference>
<comment type="similarity">
    <text evidence="1 3">Belongs to the short-chain dehydrogenases/reductases (SDR) family.</text>
</comment>
<dbReference type="EMBL" id="JBIRUQ010000001">
    <property type="protein sequence ID" value="MFI1460717.1"/>
    <property type="molecule type" value="Genomic_DNA"/>
</dbReference>
<dbReference type="PANTHER" id="PTHR42760:SF83">
    <property type="entry name" value="(3R)-3-HYDROXYACYL-COA DEHYDROGENASE"/>
    <property type="match status" value="1"/>
</dbReference>
<evidence type="ECO:0000256" key="3">
    <source>
        <dbReference type="RuleBase" id="RU000363"/>
    </source>
</evidence>
<dbReference type="GO" id="GO:0016491">
    <property type="term" value="F:oxidoreductase activity"/>
    <property type="evidence" value="ECO:0007669"/>
    <property type="project" value="UniProtKB-KW"/>
</dbReference>
<dbReference type="Pfam" id="PF00106">
    <property type="entry name" value="adh_short"/>
    <property type="match status" value="1"/>
</dbReference>
<dbReference type="InterPro" id="IPR002347">
    <property type="entry name" value="SDR_fam"/>
</dbReference>
<organism evidence="5 6">
    <name type="scientific">Nocardia carnea</name>
    <dbReference type="NCBI Taxonomy" id="37328"/>
    <lineage>
        <taxon>Bacteria</taxon>
        <taxon>Bacillati</taxon>
        <taxon>Actinomycetota</taxon>
        <taxon>Actinomycetes</taxon>
        <taxon>Mycobacteriales</taxon>
        <taxon>Nocardiaceae</taxon>
        <taxon>Nocardia</taxon>
    </lineage>
</organism>